<proteinExistence type="predicted"/>
<reference evidence="2" key="1">
    <citation type="journal article" date="2022" name="Mol. Ecol. Resour.">
        <title>The genomes of chicory, endive, great burdock and yacon provide insights into Asteraceae palaeo-polyploidization history and plant inulin production.</title>
        <authorList>
            <person name="Fan W."/>
            <person name="Wang S."/>
            <person name="Wang H."/>
            <person name="Wang A."/>
            <person name="Jiang F."/>
            <person name="Liu H."/>
            <person name="Zhao H."/>
            <person name="Xu D."/>
            <person name="Zhang Y."/>
        </authorList>
    </citation>
    <scope>NUCLEOTIDE SEQUENCE [LARGE SCALE GENOMIC DNA]</scope>
    <source>
        <strain evidence="2">cv. Yunnan</strain>
    </source>
</reference>
<keyword evidence="2" id="KW-1185">Reference proteome</keyword>
<reference evidence="1 2" key="2">
    <citation type="journal article" date="2022" name="Mol. Ecol. Resour.">
        <title>The genomes of chicory, endive, great burdock and yacon provide insights into Asteraceae paleo-polyploidization history and plant inulin production.</title>
        <authorList>
            <person name="Fan W."/>
            <person name="Wang S."/>
            <person name="Wang H."/>
            <person name="Wang A."/>
            <person name="Jiang F."/>
            <person name="Liu H."/>
            <person name="Zhao H."/>
            <person name="Xu D."/>
            <person name="Zhang Y."/>
        </authorList>
    </citation>
    <scope>NUCLEOTIDE SEQUENCE [LARGE SCALE GENOMIC DNA]</scope>
    <source>
        <strain evidence="2">cv. Yunnan</strain>
        <tissue evidence="1">Leaves</tissue>
    </source>
</reference>
<gene>
    <name evidence="1" type="ORF">L1987_53108</name>
</gene>
<name>A0ACB9EUC3_9ASTR</name>
<organism evidence="1 2">
    <name type="scientific">Smallanthus sonchifolius</name>
    <dbReference type="NCBI Taxonomy" id="185202"/>
    <lineage>
        <taxon>Eukaryota</taxon>
        <taxon>Viridiplantae</taxon>
        <taxon>Streptophyta</taxon>
        <taxon>Embryophyta</taxon>
        <taxon>Tracheophyta</taxon>
        <taxon>Spermatophyta</taxon>
        <taxon>Magnoliopsida</taxon>
        <taxon>eudicotyledons</taxon>
        <taxon>Gunneridae</taxon>
        <taxon>Pentapetalae</taxon>
        <taxon>asterids</taxon>
        <taxon>campanulids</taxon>
        <taxon>Asterales</taxon>
        <taxon>Asteraceae</taxon>
        <taxon>Asteroideae</taxon>
        <taxon>Heliantheae alliance</taxon>
        <taxon>Millerieae</taxon>
        <taxon>Smallanthus</taxon>
    </lineage>
</organism>
<dbReference type="Proteomes" id="UP001056120">
    <property type="component" value="Linkage Group LG17"/>
</dbReference>
<sequence>MGFLYCLQLKDLCVIFQLCEEIPCISAVVVASLSEPEPKIGYTLKAVGGSLTTIPGLSHMIDVNWFYTFLLIAGGINGDHHLNISVSSEVRVEGLETLDYLGNLQNRERYTEQGDAITFESEKVVVYLLLLGINRIGLVFCST</sequence>
<accession>A0ACB9EUC3</accession>
<protein>
    <submittedName>
        <fullName evidence="1">Uncharacterized protein</fullName>
    </submittedName>
</protein>
<evidence type="ECO:0000313" key="2">
    <source>
        <dbReference type="Proteomes" id="UP001056120"/>
    </source>
</evidence>
<evidence type="ECO:0000313" key="1">
    <source>
        <dbReference type="EMBL" id="KAI3762668.1"/>
    </source>
</evidence>
<comment type="caution">
    <text evidence="1">The sequence shown here is derived from an EMBL/GenBank/DDBJ whole genome shotgun (WGS) entry which is preliminary data.</text>
</comment>
<dbReference type="EMBL" id="CM042034">
    <property type="protein sequence ID" value="KAI3762668.1"/>
    <property type="molecule type" value="Genomic_DNA"/>
</dbReference>